<dbReference type="InterPro" id="IPR037196">
    <property type="entry name" value="HSP90_C"/>
</dbReference>
<organism evidence="5 6">
    <name type="scientific">Cyprinus carpio carpio</name>
    <dbReference type="NCBI Taxonomy" id="630221"/>
    <lineage>
        <taxon>Eukaryota</taxon>
        <taxon>Metazoa</taxon>
        <taxon>Chordata</taxon>
        <taxon>Craniata</taxon>
        <taxon>Vertebrata</taxon>
        <taxon>Euteleostomi</taxon>
        <taxon>Actinopterygii</taxon>
        <taxon>Neopterygii</taxon>
        <taxon>Teleostei</taxon>
        <taxon>Ostariophysi</taxon>
        <taxon>Cypriniformes</taxon>
        <taxon>Cyprinidae</taxon>
        <taxon>Cyprininae</taxon>
        <taxon>Cyprinus</taxon>
    </lineage>
</organism>
<dbReference type="GO" id="GO:0016887">
    <property type="term" value="F:ATP hydrolysis activity"/>
    <property type="evidence" value="ECO:0007669"/>
    <property type="project" value="InterPro"/>
</dbReference>
<dbReference type="GO" id="GO:0005524">
    <property type="term" value="F:ATP binding"/>
    <property type="evidence" value="ECO:0007669"/>
    <property type="project" value="UniProtKB-KW"/>
</dbReference>
<evidence type="ECO:0000313" key="6">
    <source>
        <dbReference type="Proteomes" id="UP001108240"/>
    </source>
</evidence>
<accession>A0A9J7WZC2</accession>
<evidence type="ECO:0000256" key="4">
    <source>
        <dbReference type="ARBA" id="ARBA00023186"/>
    </source>
</evidence>
<dbReference type="PRINTS" id="PR00775">
    <property type="entry name" value="HEATSHOCK90"/>
</dbReference>
<name>A0A9J7WZC2_CYPCA</name>
<dbReference type="GO" id="GO:0140662">
    <property type="term" value="F:ATP-dependent protein folding chaperone"/>
    <property type="evidence" value="ECO:0007669"/>
    <property type="project" value="InterPro"/>
</dbReference>
<dbReference type="SUPFAM" id="SSF54211">
    <property type="entry name" value="Ribosomal protein S5 domain 2-like"/>
    <property type="match status" value="1"/>
</dbReference>
<dbReference type="Proteomes" id="UP001108240">
    <property type="component" value="Unplaced"/>
</dbReference>
<dbReference type="Gene3D" id="3.30.565.10">
    <property type="entry name" value="Histidine kinase-like ATPase, C-terminal domain"/>
    <property type="match status" value="1"/>
</dbReference>
<dbReference type="GeneTree" id="ENSGT01020000230401"/>
<dbReference type="AlphaFoldDB" id="A0A9J7WZC2"/>
<protein>
    <submittedName>
        <fullName evidence="5">TNF receptor-associated protein 1</fullName>
    </submittedName>
</protein>
<keyword evidence="3" id="KW-0067">ATP-binding</keyword>
<dbReference type="InterPro" id="IPR036890">
    <property type="entry name" value="HATPase_C_sf"/>
</dbReference>
<dbReference type="InterPro" id="IPR001404">
    <property type="entry name" value="Hsp90_fam"/>
</dbReference>
<evidence type="ECO:0000313" key="5">
    <source>
        <dbReference type="Ensembl" id="ENSCCRP00000100567.1"/>
    </source>
</evidence>
<dbReference type="PANTHER" id="PTHR11528">
    <property type="entry name" value="HEAT SHOCK PROTEIN 90 FAMILY MEMBER"/>
    <property type="match status" value="1"/>
</dbReference>
<comment type="similarity">
    <text evidence="1">Belongs to the heat shock protein 90 family.</text>
</comment>
<dbReference type="SUPFAM" id="SSF55874">
    <property type="entry name" value="ATPase domain of HSP90 chaperone/DNA topoisomerase II/histidine kinase"/>
    <property type="match status" value="1"/>
</dbReference>
<evidence type="ECO:0000256" key="3">
    <source>
        <dbReference type="ARBA" id="ARBA00022840"/>
    </source>
</evidence>
<keyword evidence="6" id="KW-1185">Reference proteome</keyword>
<dbReference type="Ensembl" id="ENSCCRT00000174064.1">
    <property type="protein sequence ID" value="ENSCCRP00000100567.1"/>
    <property type="gene ID" value="ENSCCRG00000031432.2"/>
</dbReference>
<keyword evidence="4" id="KW-0143">Chaperone</keyword>
<dbReference type="Gene3D" id="3.40.50.11260">
    <property type="match status" value="1"/>
</dbReference>
<evidence type="ECO:0000256" key="2">
    <source>
        <dbReference type="ARBA" id="ARBA00022741"/>
    </source>
</evidence>
<dbReference type="SUPFAM" id="SSF110942">
    <property type="entry name" value="HSP90 C-terminal domain"/>
    <property type="match status" value="1"/>
</dbReference>
<dbReference type="InterPro" id="IPR020575">
    <property type="entry name" value="Hsp90_N"/>
</dbReference>
<dbReference type="Gene3D" id="3.30.230.80">
    <property type="match status" value="1"/>
</dbReference>
<proteinExistence type="inferred from homology"/>
<keyword evidence="2" id="KW-0547">Nucleotide-binding</keyword>
<dbReference type="Gene3D" id="1.20.120.790">
    <property type="entry name" value="Heat shock protein 90, C-terminal domain"/>
    <property type="match status" value="1"/>
</dbReference>
<dbReference type="GO" id="GO:0051082">
    <property type="term" value="F:unfolded protein binding"/>
    <property type="evidence" value="ECO:0007669"/>
    <property type="project" value="InterPro"/>
</dbReference>
<reference evidence="5" key="1">
    <citation type="submission" date="2025-08" db="UniProtKB">
        <authorList>
            <consortium name="Ensembl"/>
        </authorList>
    </citation>
    <scope>IDENTIFICATION</scope>
</reference>
<evidence type="ECO:0000256" key="1">
    <source>
        <dbReference type="ARBA" id="ARBA00008239"/>
    </source>
</evidence>
<dbReference type="InterPro" id="IPR020568">
    <property type="entry name" value="Ribosomal_Su5_D2-typ_SF"/>
</dbReference>
<dbReference type="Pfam" id="PF00183">
    <property type="entry name" value="HSP90"/>
    <property type="match status" value="1"/>
</dbReference>
<sequence>STFFIHQPAQEIALNILHMHVSNCSVSDRRVLSVTVRLSLRSFQSSLVQTTAEAEMIRSLSLLRYSLNVCQRAHVRLLSSSRGVWKRTFTGGTCLTYSRPVDCGAPAVLLSVSHRSYSTQQTESRELHSFIRDTRTVKIHSCLRRCYSKHEFQAEMKKLLDIVSRSLYSEKEMFIRELLSNSSDALGKLQHKMITAGGDPAPVEIHLQTDAAKDTFTIQVSLNNEELVANLGSIARSDQRCAFLDALQNQVEASSSIIVDVYSQSAEPVLLDTSDPQTVFLIAGASGDDCGLEWQHEEFYRCDKPRYTLHYRADASLNIRSIFYMRRQLNQTDTHREKVQFGSVQQEVQIQTKATHILLKKLIVMITFAVVVESGDIPLNLSRELLQESALIMKLRDVLQQWVIRFLLDQSKKDPEKYARFFDDYGLFLREGIVTKAEQSVKEDIAKLLCFESSALPVGQQTSLMEYASRMKEGKRNIYYLCAPNHLLAEHSAYFEAMKQKDMELFLMCAFNFSSLLLLPVPTFLECVALMKSKMSQYLVTPRLDTHPAMIAVLEMGIENLIETTQLRKPLHDLIKKLHALKDSNPELAQLLLEQTYNTTTITAGLNEDPRLMISQLNQLLTQALEKH</sequence>
<reference evidence="5" key="2">
    <citation type="submission" date="2025-09" db="UniProtKB">
        <authorList>
            <consortium name="Ensembl"/>
        </authorList>
    </citation>
    <scope>IDENTIFICATION</scope>
</reference>